<gene>
    <name evidence="1" type="ORF">ACFP5Y_02015</name>
</gene>
<evidence type="ECO:0000313" key="1">
    <source>
        <dbReference type="EMBL" id="MFC6180021.1"/>
    </source>
</evidence>
<keyword evidence="2" id="KW-1185">Reference proteome</keyword>
<dbReference type="Proteomes" id="UP001596282">
    <property type="component" value="Unassembled WGS sequence"/>
</dbReference>
<evidence type="ECO:0000313" key="2">
    <source>
        <dbReference type="Proteomes" id="UP001596282"/>
    </source>
</evidence>
<organism evidence="1 2">
    <name type="scientific">Lactiplantibacillus daowaiensis</name>
    <dbReference type="NCBI Taxonomy" id="2559918"/>
    <lineage>
        <taxon>Bacteria</taxon>
        <taxon>Bacillati</taxon>
        <taxon>Bacillota</taxon>
        <taxon>Bacilli</taxon>
        <taxon>Lactobacillales</taxon>
        <taxon>Lactobacillaceae</taxon>
        <taxon>Lactiplantibacillus</taxon>
    </lineage>
</organism>
<reference evidence="2" key="1">
    <citation type="journal article" date="2019" name="Int. J. Syst. Evol. Microbiol.">
        <title>The Global Catalogue of Microorganisms (GCM) 10K type strain sequencing project: providing services to taxonomists for standard genome sequencing and annotation.</title>
        <authorList>
            <consortium name="The Broad Institute Genomics Platform"/>
            <consortium name="The Broad Institute Genome Sequencing Center for Infectious Disease"/>
            <person name="Wu L."/>
            <person name="Ma J."/>
        </authorList>
    </citation>
    <scope>NUCLEOTIDE SEQUENCE [LARGE SCALE GENOMIC DNA]</scope>
    <source>
        <strain evidence="2">CCM 8933</strain>
    </source>
</reference>
<name>A0ABW1RWY7_9LACO</name>
<protein>
    <submittedName>
        <fullName evidence="1">Uncharacterized protein</fullName>
    </submittedName>
</protein>
<comment type="caution">
    <text evidence="1">The sequence shown here is derived from an EMBL/GenBank/DDBJ whole genome shotgun (WGS) entry which is preliminary data.</text>
</comment>
<dbReference type="RefSeq" id="WP_137628187.1">
    <property type="nucleotide sequence ID" value="NZ_BJDJ01000006.1"/>
</dbReference>
<dbReference type="EMBL" id="JBHSSC010000005">
    <property type="protein sequence ID" value="MFC6180021.1"/>
    <property type="molecule type" value="Genomic_DNA"/>
</dbReference>
<accession>A0ABW1RWY7</accession>
<sequence length="208" mass="23808">MSETKQNVDYLAALKEARHDETIKFEDQDGKETSRKATYEDPGIGKASQIMDLMNTGDDEGDFGKMFQDLMSQVVIEPRWNYEELEKALPESMHKKQVAVKNKAGKDIKIEMVWPSYRTALQVTMMLERPSGASNIHDTLAKLNREVFRHNGQPVQMEYWEVGHDGYGLGMKAFSEATKYLRDVLDYNGVLDTLTTGLRFLSNTVRFQ</sequence>
<proteinExistence type="predicted"/>